<comment type="caution">
    <text evidence="2">The sequence shown here is derived from an EMBL/GenBank/DDBJ whole genome shotgun (WGS) entry which is preliminary data.</text>
</comment>
<organism evidence="2">
    <name type="scientific">gut metagenome</name>
    <dbReference type="NCBI Taxonomy" id="749906"/>
    <lineage>
        <taxon>unclassified sequences</taxon>
        <taxon>metagenomes</taxon>
        <taxon>organismal metagenomes</taxon>
    </lineage>
</organism>
<keyword evidence="1" id="KW-1133">Transmembrane helix</keyword>
<keyword evidence="1" id="KW-0812">Transmembrane</keyword>
<evidence type="ECO:0000256" key="1">
    <source>
        <dbReference type="SAM" id="Phobius"/>
    </source>
</evidence>
<dbReference type="EMBL" id="AMCI01009256">
    <property type="protein sequence ID" value="EJW89784.1"/>
    <property type="molecule type" value="Genomic_DNA"/>
</dbReference>
<evidence type="ECO:0000313" key="2">
    <source>
        <dbReference type="EMBL" id="EJW89784.1"/>
    </source>
</evidence>
<sequence length="36" mass="4108">MDLHPRFVPFGFVSFMLLNLSMLSLLSSCERNGFSN</sequence>
<proteinExistence type="predicted"/>
<feature type="transmembrane region" description="Helical" evidence="1">
    <location>
        <begin position="6"/>
        <end position="26"/>
    </location>
</feature>
<dbReference type="PROSITE" id="PS51257">
    <property type="entry name" value="PROKAR_LIPOPROTEIN"/>
    <property type="match status" value="1"/>
</dbReference>
<dbReference type="AlphaFoldDB" id="J9FQY6"/>
<accession>J9FQY6</accession>
<name>J9FQY6_9ZZZZ</name>
<keyword evidence="1" id="KW-0472">Membrane</keyword>
<reference evidence="2" key="1">
    <citation type="journal article" date="2012" name="PLoS ONE">
        <title>Gene sets for utilization of primary and secondary nutrition supplies in the distal gut of endangered iberian lynx.</title>
        <authorList>
            <person name="Alcaide M."/>
            <person name="Messina E."/>
            <person name="Richter M."/>
            <person name="Bargiela R."/>
            <person name="Peplies J."/>
            <person name="Huws S.A."/>
            <person name="Newbold C.J."/>
            <person name="Golyshin P.N."/>
            <person name="Simon M.A."/>
            <person name="Lopez G."/>
            <person name="Yakimov M.M."/>
            <person name="Ferrer M."/>
        </authorList>
    </citation>
    <scope>NUCLEOTIDE SEQUENCE</scope>
</reference>
<gene>
    <name evidence="2" type="ORF">EVA_22107</name>
</gene>
<protein>
    <submittedName>
        <fullName evidence="2">Uncharacterized protein</fullName>
    </submittedName>
</protein>